<feature type="transmembrane region" description="Helical" evidence="10">
    <location>
        <begin position="373"/>
        <end position="390"/>
    </location>
</feature>
<dbReference type="InterPro" id="IPR048634">
    <property type="entry name" value="SecD_SecF_C"/>
</dbReference>
<dbReference type="NCBIfam" id="TIGR01129">
    <property type="entry name" value="secD"/>
    <property type="match status" value="1"/>
</dbReference>
<comment type="similarity">
    <text evidence="10">Belongs to the SecD/SecF family. SecD subfamily.</text>
</comment>
<dbReference type="FunFam" id="3.30.1360.200:FF:000002">
    <property type="entry name" value="Preprotein translocase subunit SecD"/>
    <property type="match status" value="1"/>
</dbReference>
<comment type="caution">
    <text evidence="10">Lacks conserved residue(s) required for the propagation of feature annotation.</text>
</comment>
<dbReference type="InterPro" id="IPR022813">
    <property type="entry name" value="SecD/SecF_arch_bac"/>
</dbReference>
<comment type="subunit">
    <text evidence="10">Forms a complex with SecF. Part of the essential Sec protein translocation apparatus which comprises SecA, SecYEG and auxiliary proteins SecDF-YajC and YidC.</text>
</comment>
<evidence type="ECO:0000256" key="5">
    <source>
        <dbReference type="ARBA" id="ARBA00022692"/>
    </source>
</evidence>
<keyword evidence="9 10" id="KW-0472">Membrane</keyword>
<keyword evidence="4" id="KW-0997">Cell inner membrane</keyword>
<feature type="transmembrane region" description="Helical" evidence="10">
    <location>
        <begin position="494"/>
        <end position="518"/>
    </location>
</feature>
<protein>
    <recommendedName>
        <fullName evidence="10">Protein translocase subunit SecD</fullName>
    </recommendedName>
</protein>
<dbReference type="InterPro" id="IPR022646">
    <property type="entry name" value="SecD/SecF_CS"/>
</dbReference>
<evidence type="ECO:0000313" key="15">
    <source>
        <dbReference type="Proteomes" id="UP000243904"/>
    </source>
</evidence>
<evidence type="ECO:0000256" key="9">
    <source>
        <dbReference type="ARBA" id="ARBA00023136"/>
    </source>
</evidence>
<keyword evidence="7 10" id="KW-1133">Transmembrane helix</keyword>
<evidence type="ECO:0000256" key="10">
    <source>
        <dbReference type="HAMAP-Rule" id="MF_01463"/>
    </source>
</evidence>
<feature type="domain" description="Protein export membrane protein SecD/SecF C-terminal" evidence="11">
    <location>
        <begin position="352"/>
        <end position="517"/>
    </location>
</feature>
<dbReference type="EMBL" id="LT629750">
    <property type="protein sequence ID" value="SDS16071.1"/>
    <property type="molecule type" value="Genomic_DNA"/>
</dbReference>
<reference evidence="15" key="1">
    <citation type="submission" date="2016-10" db="EMBL/GenBank/DDBJ databases">
        <authorList>
            <person name="Varghese N."/>
            <person name="Submissions S."/>
        </authorList>
    </citation>
    <scope>NUCLEOTIDE SEQUENCE [LARGE SCALE GENOMIC DNA]</scope>
    <source>
        <strain evidence="15">GAS369</strain>
    </source>
</reference>
<dbReference type="GO" id="GO:0065002">
    <property type="term" value="P:intracellular protein transmembrane transport"/>
    <property type="evidence" value="ECO:0007669"/>
    <property type="project" value="UniProtKB-UniRule"/>
</dbReference>
<name>A0A1H1PXG9_9BRAD</name>
<keyword evidence="5 10" id="KW-0812">Transmembrane</keyword>
<dbReference type="Gene3D" id="3.30.1360.200">
    <property type="match status" value="1"/>
</dbReference>
<dbReference type="Pfam" id="PF21760">
    <property type="entry name" value="SecD_1st"/>
    <property type="match status" value="1"/>
</dbReference>
<evidence type="ECO:0000259" key="13">
    <source>
        <dbReference type="Pfam" id="PF22599"/>
    </source>
</evidence>
<dbReference type="InterPro" id="IPR054384">
    <property type="entry name" value="SecDF_P1_head"/>
</dbReference>
<dbReference type="GO" id="GO:0006605">
    <property type="term" value="P:protein targeting"/>
    <property type="evidence" value="ECO:0007669"/>
    <property type="project" value="UniProtKB-UniRule"/>
</dbReference>
<accession>A0A1H1PXG9</accession>
<evidence type="ECO:0000259" key="12">
    <source>
        <dbReference type="Pfam" id="PF21760"/>
    </source>
</evidence>
<dbReference type="InterPro" id="IPR055344">
    <property type="entry name" value="SecD_SecF_C_bact"/>
</dbReference>
<keyword evidence="3 10" id="KW-1003">Cell membrane</keyword>
<evidence type="ECO:0000313" key="14">
    <source>
        <dbReference type="EMBL" id="SDS16071.1"/>
    </source>
</evidence>
<dbReference type="GO" id="GO:0043952">
    <property type="term" value="P:protein transport by the Sec complex"/>
    <property type="evidence" value="ECO:0007669"/>
    <property type="project" value="UniProtKB-UniRule"/>
</dbReference>
<keyword evidence="6 10" id="KW-0653">Protein transport</keyword>
<dbReference type="Pfam" id="PF07549">
    <property type="entry name" value="Sec_GG"/>
    <property type="match status" value="1"/>
</dbReference>
<dbReference type="InterPro" id="IPR005791">
    <property type="entry name" value="SecD"/>
</dbReference>
<keyword evidence="15" id="KW-1185">Reference proteome</keyword>
<dbReference type="FunFam" id="1.20.1640.10:FF:000004">
    <property type="entry name" value="Protein translocase subunit SecD"/>
    <property type="match status" value="1"/>
</dbReference>
<dbReference type="FunFam" id="3.30.70.3400:FF:000006">
    <property type="entry name" value="Protein translocase subunit SecD"/>
    <property type="match status" value="1"/>
</dbReference>
<evidence type="ECO:0000256" key="6">
    <source>
        <dbReference type="ARBA" id="ARBA00022927"/>
    </source>
</evidence>
<dbReference type="Proteomes" id="UP000243904">
    <property type="component" value="Chromosome I"/>
</dbReference>
<dbReference type="PRINTS" id="PR00702">
    <property type="entry name" value="ACRIFLAVINRP"/>
</dbReference>
<sequence length="532" mass="57425">MLYFTRWKALAIILTALVVCLCAVPNFFPEATVKKWPAWAQRRLVLGLDLQGGSYLLLEVDSNYIKKEKLDQVRDDVRRTLRDAKIGYTGLASRPDSVEVRVKDTDLPNALAKLRDLSQPLGGLLGSSGQRSLEVSDAGGGLIRLTVPQAAVTERIRQTIEQSIQIVERRVNELGTVEPLIQRQGTDRILVQVPGLQDPTQLKNILGKTAKMEFRMVDTTVPPDQALQGRVPPDSEVLMSSSSPKVPYVIKKQVLVSGGDLTDAQPGFDQRTSEPIVSFRFNSAGSRKFAQATSENVGQPFAIVLDNEVISAPVIREPITGGAGQISGNFTVQAANDLAILLRAGALPAPLTIIEERTVGPGLGQDSIEKGELAAYVGSIMVIVFMLLTYRLFGVFANIAVAINVAMIFGLLSLLSATLTLPGIAGIVLTVGIAVDSNVLIYERIREELRGGRNAISAIDAGFKRALSTILDSNITTFIAAAVLFYIGTGPVRGFAVTLGIGIITTVFTAFTLTRLIVAGWVRWKRPQSVPI</sequence>
<dbReference type="InterPro" id="IPR048631">
    <property type="entry name" value="SecD_1st"/>
</dbReference>
<dbReference type="PANTHER" id="PTHR30081">
    <property type="entry name" value="PROTEIN-EXPORT MEMBRANE PROTEIN SEC"/>
    <property type="match status" value="1"/>
</dbReference>
<dbReference type="AlphaFoldDB" id="A0A1H1PXG9"/>
<comment type="function">
    <text evidence="10">Part of the Sec protein translocase complex. Interacts with the SecYEG preprotein conducting channel. SecDF uses the proton motive force (PMF) to complete protein translocation after the ATP-dependent function of SecA.</text>
</comment>
<dbReference type="Gene3D" id="1.20.1640.10">
    <property type="entry name" value="Multidrug efflux transporter AcrB transmembrane domain"/>
    <property type="match status" value="1"/>
</dbReference>
<evidence type="ECO:0000256" key="8">
    <source>
        <dbReference type="ARBA" id="ARBA00023010"/>
    </source>
</evidence>
<dbReference type="Pfam" id="PF02355">
    <property type="entry name" value="SecD_SecF_C"/>
    <property type="match status" value="1"/>
</dbReference>
<evidence type="ECO:0000256" key="1">
    <source>
        <dbReference type="ARBA" id="ARBA00004651"/>
    </source>
</evidence>
<evidence type="ECO:0000259" key="11">
    <source>
        <dbReference type="Pfam" id="PF02355"/>
    </source>
</evidence>
<evidence type="ECO:0000256" key="7">
    <source>
        <dbReference type="ARBA" id="ARBA00022989"/>
    </source>
</evidence>
<proteinExistence type="inferred from homology"/>
<organism evidence="14 15">
    <name type="scientific">Bradyrhizobium canariense</name>
    <dbReference type="NCBI Taxonomy" id="255045"/>
    <lineage>
        <taxon>Bacteria</taxon>
        <taxon>Pseudomonadati</taxon>
        <taxon>Pseudomonadota</taxon>
        <taxon>Alphaproteobacteria</taxon>
        <taxon>Hyphomicrobiales</taxon>
        <taxon>Nitrobacteraceae</taxon>
        <taxon>Bradyrhizobium</taxon>
    </lineage>
</organism>
<feature type="transmembrane region" description="Helical" evidence="10">
    <location>
        <begin position="466"/>
        <end position="488"/>
    </location>
</feature>
<dbReference type="Gene3D" id="3.30.70.3400">
    <property type="match status" value="2"/>
</dbReference>
<keyword evidence="8 10" id="KW-0811">Translocation</keyword>
<dbReference type="GO" id="GO:0015450">
    <property type="term" value="F:protein-transporting ATPase activity"/>
    <property type="evidence" value="ECO:0007669"/>
    <property type="project" value="InterPro"/>
</dbReference>
<dbReference type="PANTHER" id="PTHR30081:SF1">
    <property type="entry name" value="PROTEIN TRANSLOCASE SUBUNIT SECD"/>
    <property type="match status" value="1"/>
</dbReference>
<dbReference type="HAMAP" id="MF_01463_B">
    <property type="entry name" value="SecD_B"/>
    <property type="match status" value="1"/>
</dbReference>
<evidence type="ECO:0000256" key="3">
    <source>
        <dbReference type="ARBA" id="ARBA00022475"/>
    </source>
</evidence>
<evidence type="ECO:0000256" key="4">
    <source>
        <dbReference type="ARBA" id="ARBA00022519"/>
    </source>
</evidence>
<evidence type="ECO:0000256" key="2">
    <source>
        <dbReference type="ARBA" id="ARBA00022448"/>
    </source>
</evidence>
<gene>
    <name evidence="10" type="primary">secD</name>
    <name evidence="14" type="ORF">SAMN05444158_1195</name>
</gene>
<keyword evidence="2 10" id="KW-0813">Transport</keyword>
<dbReference type="Pfam" id="PF22599">
    <property type="entry name" value="SecDF_P1_head"/>
    <property type="match status" value="1"/>
</dbReference>
<feature type="domain" description="Protein translocase subunit SecDF P1" evidence="12">
    <location>
        <begin position="160"/>
        <end position="218"/>
    </location>
</feature>
<dbReference type="SUPFAM" id="SSF82866">
    <property type="entry name" value="Multidrug efflux transporter AcrB transmembrane domain"/>
    <property type="match status" value="1"/>
</dbReference>
<feature type="domain" description="SecDF P1 head subdomain" evidence="13">
    <location>
        <begin position="237"/>
        <end position="349"/>
    </location>
</feature>
<dbReference type="GO" id="GO:0005886">
    <property type="term" value="C:plasma membrane"/>
    <property type="evidence" value="ECO:0007669"/>
    <property type="project" value="UniProtKB-SubCell"/>
</dbReference>
<dbReference type="RefSeq" id="WP_100381964.1">
    <property type="nucleotide sequence ID" value="NZ_LT629750.1"/>
</dbReference>
<dbReference type="NCBIfam" id="TIGR00916">
    <property type="entry name" value="2A0604s01"/>
    <property type="match status" value="1"/>
</dbReference>
<dbReference type="InterPro" id="IPR001036">
    <property type="entry name" value="Acrflvin-R"/>
</dbReference>
<comment type="subcellular location">
    <subcellularLocation>
        <location evidence="1 10">Cell membrane</location>
        <topology evidence="1 10">Multi-pass membrane protein</topology>
    </subcellularLocation>
</comment>